<feature type="domain" description="TLC" evidence="7">
    <location>
        <begin position="1"/>
        <end position="125"/>
    </location>
</feature>
<evidence type="ECO:0000256" key="3">
    <source>
        <dbReference type="ARBA" id="ARBA00022989"/>
    </source>
</evidence>
<keyword evidence="3 6" id="KW-1133">Transmembrane helix</keyword>
<protein>
    <submittedName>
        <fullName evidence="8">Putative LAG1 longevity assurance</fullName>
    </submittedName>
</protein>
<dbReference type="RefSeq" id="XP_013902568.1">
    <property type="nucleotide sequence ID" value="XM_014047114.1"/>
</dbReference>
<evidence type="ECO:0000256" key="2">
    <source>
        <dbReference type="ARBA" id="ARBA00022692"/>
    </source>
</evidence>
<name>A0A0D2L9T2_9CHLO</name>
<dbReference type="GO" id="GO:0050291">
    <property type="term" value="F:sphingosine N-acyltransferase activity"/>
    <property type="evidence" value="ECO:0007669"/>
    <property type="project" value="InterPro"/>
</dbReference>
<reference evidence="8 9" key="1">
    <citation type="journal article" date="2013" name="BMC Genomics">
        <title>Reconstruction of the lipid metabolism for the microalga Monoraphidium neglectum from its genome sequence reveals characteristics suitable for biofuel production.</title>
        <authorList>
            <person name="Bogen C."/>
            <person name="Al-Dilaimi A."/>
            <person name="Albersmeier A."/>
            <person name="Wichmann J."/>
            <person name="Grundmann M."/>
            <person name="Rupp O."/>
            <person name="Lauersen K.J."/>
            <person name="Blifernez-Klassen O."/>
            <person name="Kalinowski J."/>
            <person name="Goesmann A."/>
            <person name="Mussgnug J.H."/>
            <person name="Kruse O."/>
        </authorList>
    </citation>
    <scope>NUCLEOTIDE SEQUENCE [LARGE SCALE GENOMIC DNA]</scope>
    <source>
        <strain evidence="8 9">SAG 48.87</strain>
    </source>
</reference>
<dbReference type="STRING" id="145388.A0A0D2L9T2"/>
<evidence type="ECO:0000313" key="8">
    <source>
        <dbReference type="EMBL" id="KIZ03549.1"/>
    </source>
</evidence>
<dbReference type="GO" id="GO:0046513">
    <property type="term" value="P:ceramide biosynthetic process"/>
    <property type="evidence" value="ECO:0007669"/>
    <property type="project" value="InterPro"/>
</dbReference>
<sequence>MFAHHIITVGLVGASLRLRFWRVGCLVMALHDATDVFLEVAKACNYTKRENAATAAFAGFAVSWGVLRLLVLPLTVIRGALFELPLVLDGRPPMWWGFCGALLLLLCLHAYWFAMIVRIAWMQIVDGGGRDVREDED</sequence>
<evidence type="ECO:0000256" key="6">
    <source>
        <dbReference type="SAM" id="Phobius"/>
    </source>
</evidence>
<feature type="transmembrane region" description="Helical" evidence="6">
    <location>
        <begin position="52"/>
        <end position="74"/>
    </location>
</feature>
<dbReference type="EMBL" id="KK100830">
    <property type="protein sequence ID" value="KIZ03549.1"/>
    <property type="molecule type" value="Genomic_DNA"/>
</dbReference>
<keyword evidence="4 5" id="KW-0472">Membrane</keyword>
<dbReference type="Pfam" id="PF03798">
    <property type="entry name" value="TRAM_LAG1_CLN8"/>
    <property type="match status" value="1"/>
</dbReference>
<accession>A0A0D2L9T2</accession>
<dbReference type="PROSITE" id="PS50922">
    <property type="entry name" value="TLC"/>
    <property type="match status" value="1"/>
</dbReference>
<evidence type="ECO:0000259" key="7">
    <source>
        <dbReference type="PROSITE" id="PS50922"/>
    </source>
</evidence>
<dbReference type="OrthoDB" id="537032at2759"/>
<dbReference type="GO" id="GO:0005789">
    <property type="term" value="C:endoplasmic reticulum membrane"/>
    <property type="evidence" value="ECO:0007669"/>
    <property type="project" value="UniProtKB-SubCell"/>
</dbReference>
<dbReference type="PANTHER" id="PTHR12560">
    <property type="entry name" value="LONGEVITY ASSURANCE FACTOR 1 LAG1"/>
    <property type="match status" value="1"/>
</dbReference>
<dbReference type="AlphaFoldDB" id="A0A0D2L9T2"/>
<evidence type="ECO:0000313" key="9">
    <source>
        <dbReference type="Proteomes" id="UP000054498"/>
    </source>
</evidence>
<gene>
    <name evidence="8" type="ORF">MNEG_4414</name>
</gene>
<dbReference type="PANTHER" id="PTHR12560:SF0">
    <property type="entry name" value="LD18904P"/>
    <property type="match status" value="1"/>
</dbReference>
<dbReference type="Proteomes" id="UP000054498">
    <property type="component" value="Unassembled WGS sequence"/>
</dbReference>
<dbReference type="InterPro" id="IPR006634">
    <property type="entry name" value="TLC-dom"/>
</dbReference>
<dbReference type="InterPro" id="IPR016439">
    <property type="entry name" value="Lag1/Lac1-like"/>
</dbReference>
<feature type="transmembrane region" description="Helical" evidence="6">
    <location>
        <begin position="94"/>
        <end position="114"/>
    </location>
</feature>
<keyword evidence="2 5" id="KW-0812">Transmembrane</keyword>
<dbReference type="KEGG" id="mng:MNEG_4414"/>
<dbReference type="GeneID" id="25737291"/>
<organism evidence="8 9">
    <name type="scientific">Monoraphidium neglectum</name>
    <dbReference type="NCBI Taxonomy" id="145388"/>
    <lineage>
        <taxon>Eukaryota</taxon>
        <taxon>Viridiplantae</taxon>
        <taxon>Chlorophyta</taxon>
        <taxon>core chlorophytes</taxon>
        <taxon>Chlorophyceae</taxon>
        <taxon>CS clade</taxon>
        <taxon>Sphaeropleales</taxon>
        <taxon>Selenastraceae</taxon>
        <taxon>Monoraphidium</taxon>
    </lineage>
</organism>
<evidence type="ECO:0000256" key="1">
    <source>
        <dbReference type="ARBA" id="ARBA00004141"/>
    </source>
</evidence>
<evidence type="ECO:0000256" key="4">
    <source>
        <dbReference type="ARBA" id="ARBA00023136"/>
    </source>
</evidence>
<keyword evidence="9" id="KW-1185">Reference proteome</keyword>
<comment type="subcellular location">
    <subcellularLocation>
        <location evidence="1">Membrane</location>
        <topology evidence="1">Multi-pass membrane protein</topology>
    </subcellularLocation>
</comment>
<evidence type="ECO:0000256" key="5">
    <source>
        <dbReference type="PROSITE-ProRule" id="PRU00205"/>
    </source>
</evidence>
<proteinExistence type="predicted"/>